<accession>C3X7U3</accession>
<keyword evidence="2" id="KW-1185">Reference proteome</keyword>
<dbReference type="EMBL" id="GG658170">
    <property type="protein sequence ID" value="EEO29269.1"/>
    <property type="molecule type" value="Genomic_DNA"/>
</dbReference>
<dbReference type="AlphaFoldDB" id="C3X7U3"/>
<gene>
    <name evidence="1" type="ORF">OFBG_00297</name>
</gene>
<organism evidence="1 2">
    <name type="scientific">Oxalobacter formigenes OXCC13</name>
    <dbReference type="NCBI Taxonomy" id="556269"/>
    <lineage>
        <taxon>Bacteria</taxon>
        <taxon>Pseudomonadati</taxon>
        <taxon>Pseudomonadota</taxon>
        <taxon>Betaproteobacteria</taxon>
        <taxon>Burkholderiales</taxon>
        <taxon>Oxalobacteraceae</taxon>
        <taxon>Oxalobacter</taxon>
    </lineage>
</organism>
<sequence length="139" mass="15923">MGDRANIVMKQNHSNSNTGEIYFYTHWDGYQLPKILQDALKRGRRRWDDESYLARIIFSEMIQGNLEGENGYGISAYLTDNEYDLLVVDAETQTVTIRKESAEPGEGFPIPFEKFISLDLTNAPWEILQELKEAEGIGD</sequence>
<protein>
    <submittedName>
        <fullName evidence="1">Uncharacterized protein</fullName>
    </submittedName>
</protein>
<dbReference type="HOGENOM" id="CLU_1843136_0_0_4"/>
<dbReference type="Proteomes" id="UP000005089">
    <property type="component" value="Unassembled WGS sequence"/>
</dbReference>
<evidence type="ECO:0000313" key="1">
    <source>
        <dbReference type="EMBL" id="EEO29269.1"/>
    </source>
</evidence>
<evidence type="ECO:0000313" key="2">
    <source>
        <dbReference type="Proteomes" id="UP000005089"/>
    </source>
</evidence>
<name>C3X7U3_OXAFO</name>
<proteinExistence type="predicted"/>
<reference evidence="1 2" key="1">
    <citation type="submission" date="2009-02" db="EMBL/GenBank/DDBJ databases">
        <title>The Genome Sequence of Oxalobacter formigenes OXCC13.</title>
        <authorList>
            <consortium name="The Broad Institute Genome Sequencing Platform"/>
            <person name="Ward D."/>
            <person name="Young S.K."/>
            <person name="Kodira C.D."/>
            <person name="Zeng Q."/>
            <person name="Koehrsen M."/>
            <person name="Alvarado L."/>
            <person name="Berlin A."/>
            <person name="Borenstein D."/>
            <person name="Chen Z."/>
            <person name="Engels R."/>
            <person name="Freedman E."/>
            <person name="Gellesch M."/>
            <person name="Goldberg J."/>
            <person name="Griggs A."/>
            <person name="Gujja S."/>
            <person name="Heiman D."/>
            <person name="Hepburn T."/>
            <person name="Howarth C."/>
            <person name="Jen D."/>
            <person name="Larson L."/>
            <person name="Lewis B."/>
            <person name="Mehta T."/>
            <person name="Park D."/>
            <person name="Pearson M."/>
            <person name="Roberts A."/>
            <person name="Saif S."/>
            <person name="Shea T."/>
            <person name="Shenoy N."/>
            <person name="Sisk P."/>
            <person name="Stolte C."/>
            <person name="Sykes S."/>
            <person name="Walk T."/>
            <person name="White J."/>
            <person name="Yandava C."/>
            <person name="Allison M.J."/>
            <person name="Lander E."/>
            <person name="Nusbaum C."/>
            <person name="Galagan J."/>
            <person name="Birren B."/>
        </authorList>
    </citation>
    <scope>NUCLEOTIDE SEQUENCE [LARGE SCALE GENOMIC DNA]</scope>
    <source>
        <strain evidence="1 2">OXCC13</strain>
    </source>
</reference>